<dbReference type="InterPro" id="IPR039005">
    <property type="entry name" value="CSPG_rpt"/>
</dbReference>
<dbReference type="PANTHER" id="PTHR45739:SF12">
    <property type="entry name" value="CHONDROITIN SULFATE PROTEOGLYCAN 4-LIKE ISOFORM X2"/>
    <property type="match status" value="1"/>
</dbReference>
<evidence type="ECO:0000256" key="1">
    <source>
        <dbReference type="ARBA" id="ARBA00022729"/>
    </source>
</evidence>
<dbReference type="GO" id="GO:0009653">
    <property type="term" value="P:anatomical structure morphogenesis"/>
    <property type="evidence" value="ECO:0007669"/>
    <property type="project" value="TreeGrafter"/>
</dbReference>
<dbReference type="PANTHER" id="PTHR45739">
    <property type="entry name" value="MATRIX PROTEIN, PUTATIVE-RELATED"/>
    <property type="match status" value="1"/>
</dbReference>
<dbReference type="Pfam" id="PF16184">
    <property type="entry name" value="Cadherin_3"/>
    <property type="match status" value="4"/>
</dbReference>
<evidence type="ECO:0000313" key="7">
    <source>
        <dbReference type="Proteomes" id="UP001159042"/>
    </source>
</evidence>
<dbReference type="AlphaFoldDB" id="A0AAV8WB99"/>
<evidence type="ECO:0000256" key="2">
    <source>
        <dbReference type="ARBA" id="ARBA00022737"/>
    </source>
</evidence>
<dbReference type="InterPro" id="IPR051561">
    <property type="entry name" value="FRAS1_ECM"/>
</dbReference>
<feature type="repeat" description="CSPG" evidence="4">
    <location>
        <begin position="96"/>
        <end position="192"/>
    </location>
</feature>
<proteinExistence type="predicted"/>
<gene>
    <name evidence="6" type="ORF">NQ315_010391</name>
</gene>
<keyword evidence="5" id="KW-1133">Transmembrane helix</keyword>
<protein>
    <submittedName>
        <fullName evidence="6">Uncharacterized protein</fullName>
    </submittedName>
</protein>
<feature type="transmembrane region" description="Helical" evidence="5">
    <location>
        <begin position="710"/>
        <end position="731"/>
    </location>
</feature>
<accession>A0AAV8WB99</accession>
<keyword evidence="1" id="KW-0732">Signal</keyword>
<evidence type="ECO:0000256" key="4">
    <source>
        <dbReference type="PROSITE-ProRule" id="PRU01201"/>
    </source>
</evidence>
<evidence type="ECO:0000313" key="6">
    <source>
        <dbReference type="EMBL" id="KAJ8923809.1"/>
    </source>
</evidence>
<keyword evidence="2" id="KW-0677">Repeat</keyword>
<sequence length="840" mass="94033">MWEGSVAVITNEMLAAVDDDRPKDTLKYQVQSCWWGSVSLQSDVSTSLNYFTQELIDKKMVVFRHQNGSEARFKFNISDGLHTTKDYLFYIKTKPVQLKLVSKPLHIFPLQKKYLTSNHLLTTVSDFTRQIHYEVTVPPSLGRLMMESEKMGIFKVVSSFTQADLNNTKVFYEHTHQFSDLYANDSFMFNVRAHLAPDLRNQVLKIDISVSSGGLDAYVSIPKISVDEGGETSIALNLSGVISFLENHAGLRSPIIHASAMTPLHGQVFLQHNKNLTTFTQKQLESGQVYYEHDNSDSLGDNIHFSLYLIPGYVTLCNVTVPIVVNPVNDQPFKLVTPAPSLEVVQGENHTISRHELATEDADTPPPKLKYDIISGPSKGKLVLLPEKVPVTYFTQADIDENRLVYIHDGTALKDSFHFRIWDERFRPLFKLFNIIVTPINITILPGLPVYLDQGSDVVLLSEKQFFIDTNADKSKVQFTVKRPPKHGLLYKDNTVNPFYKDKPVTFFTYTDLISEKVMYLQMDMTTANDSFRVYGEISAGNTSFGSEIEVIIKVQPFMQIYNFTTKAGEVTKLTLQALDATPLAKLTNSNPKYTIVSLPKYGQVRKIIRSSGEKRNALDKVVNVFTHEEVQSGLIYLAIKNIEVPWEGIQDKLVFMLAASIYQPAIGELKITIRSALDNDVSSTLPGPSDPASHEGGMHLASPSMTRDYLLIVSMATGVVVLGIAVIIVIKCRSLDGQMNKEEQCTQPIPLPRPPDRLMSSSPPLKSSHIDGFAAPMSTALPQCKVTPLSRSELESPSPHACYPYGVDEQTDDWSSIDASDIPSCPSKSIMLRRNQYWV</sequence>
<name>A0AAV8WB99_9CUCU</name>
<keyword evidence="7" id="KW-1185">Reference proteome</keyword>
<feature type="repeat" description="CSPG" evidence="4">
    <location>
        <begin position="333"/>
        <end position="424"/>
    </location>
</feature>
<evidence type="ECO:0000256" key="5">
    <source>
        <dbReference type="SAM" id="Phobius"/>
    </source>
</evidence>
<organism evidence="6 7">
    <name type="scientific">Exocentrus adspersus</name>
    <dbReference type="NCBI Taxonomy" id="1586481"/>
    <lineage>
        <taxon>Eukaryota</taxon>
        <taxon>Metazoa</taxon>
        <taxon>Ecdysozoa</taxon>
        <taxon>Arthropoda</taxon>
        <taxon>Hexapoda</taxon>
        <taxon>Insecta</taxon>
        <taxon>Pterygota</taxon>
        <taxon>Neoptera</taxon>
        <taxon>Endopterygota</taxon>
        <taxon>Coleoptera</taxon>
        <taxon>Polyphaga</taxon>
        <taxon>Cucujiformia</taxon>
        <taxon>Chrysomeloidea</taxon>
        <taxon>Cerambycidae</taxon>
        <taxon>Lamiinae</taxon>
        <taxon>Acanthocinini</taxon>
        <taxon>Exocentrus</taxon>
    </lineage>
</organism>
<dbReference type="PROSITE" id="PS51854">
    <property type="entry name" value="CSPG"/>
    <property type="match status" value="2"/>
</dbReference>
<reference evidence="6 7" key="1">
    <citation type="journal article" date="2023" name="Insect Mol. Biol.">
        <title>Genome sequencing provides insights into the evolution of gene families encoding plant cell wall-degrading enzymes in longhorned beetles.</title>
        <authorList>
            <person name="Shin N.R."/>
            <person name="Okamura Y."/>
            <person name="Kirsch R."/>
            <person name="Pauchet Y."/>
        </authorList>
    </citation>
    <scope>NUCLEOTIDE SEQUENCE [LARGE SCALE GENOMIC DNA]</scope>
    <source>
        <strain evidence="6">EAD_L_NR</strain>
    </source>
</reference>
<dbReference type="Proteomes" id="UP001159042">
    <property type="component" value="Unassembled WGS sequence"/>
</dbReference>
<comment type="caution">
    <text evidence="6">The sequence shown here is derived from an EMBL/GenBank/DDBJ whole genome shotgun (WGS) entry which is preliminary data.</text>
</comment>
<keyword evidence="5" id="KW-0812">Transmembrane</keyword>
<dbReference type="EMBL" id="JANEYG010000004">
    <property type="protein sequence ID" value="KAJ8923809.1"/>
    <property type="molecule type" value="Genomic_DNA"/>
</dbReference>
<keyword evidence="5" id="KW-0472">Membrane</keyword>
<keyword evidence="3" id="KW-0325">Glycoprotein</keyword>
<evidence type="ECO:0000256" key="3">
    <source>
        <dbReference type="ARBA" id="ARBA00023180"/>
    </source>
</evidence>